<keyword evidence="1" id="KW-0732">Signal</keyword>
<organism evidence="3">
    <name type="scientific">uncultured Pleomorphomonas sp</name>
    <dbReference type="NCBI Taxonomy" id="442121"/>
    <lineage>
        <taxon>Bacteria</taxon>
        <taxon>Pseudomonadati</taxon>
        <taxon>Pseudomonadota</taxon>
        <taxon>Alphaproteobacteria</taxon>
        <taxon>Hyphomicrobiales</taxon>
        <taxon>Pleomorphomonadaceae</taxon>
        <taxon>Pleomorphomonas</taxon>
        <taxon>environmental samples</taxon>
    </lineage>
</organism>
<dbReference type="AlphaFoldDB" id="A0A212LPX8"/>
<feature type="chain" id="PRO_5013392850" description="Mannosyl-glycoprotein endo-beta-N-acetylglucosamidase-like domain-containing protein" evidence="1">
    <location>
        <begin position="28"/>
        <end position="459"/>
    </location>
</feature>
<dbReference type="InterPro" id="IPR002901">
    <property type="entry name" value="MGlyc_endo_b_GlcNAc-like_dom"/>
</dbReference>
<proteinExistence type="predicted"/>
<protein>
    <recommendedName>
        <fullName evidence="2">Mannosyl-glycoprotein endo-beta-N-acetylglucosamidase-like domain-containing protein</fullName>
    </recommendedName>
</protein>
<dbReference type="Gene3D" id="1.10.530.10">
    <property type="match status" value="1"/>
</dbReference>
<dbReference type="SUPFAM" id="SSF53955">
    <property type="entry name" value="Lysozyme-like"/>
    <property type="match status" value="1"/>
</dbReference>
<evidence type="ECO:0000256" key="1">
    <source>
        <dbReference type="SAM" id="SignalP"/>
    </source>
</evidence>
<evidence type="ECO:0000259" key="2">
    <source>
        <dbReference type="Pfam" id="PF01832"/>
    </source>
</evidence>
<name>A0A212LPX8_9HYPH</name>
<dbReference type="PROSITE" id="PS51257">
    <property type="entry name" value="PROKAR_LIPOPROTEIN"/>
    <property type="match status" value="1"/>
</dbReference>
<evidence type="ECO:0000313" key="3">
    <source>
        <dbReference type="EMBL" id="SCM79566.1"/>
    </source>
</evidence>
<dbReference type="RefSeq" id="WP_288198641.1">
    <property type="nucleotide sequence ID" value="NZ_LT608334.1"/>
</dbReference>
<dbReference type="InterPro" id="IPR023346">
    <property type="entry name" value="Lysozyme-like_dom_sf"/>
</dbReference>
<sequence>MRLKLLGLKKYTAALLLMFSCSLPATAQSTPDPANPNWGCYDPAPGHPSAQEKLRFVVDVSTIAKKAEAKYGVPAAPLAAMAIVESGYGWTRTALLAHNYFGWKAKEGSSGAYMLACQPTDSDPNAYYKKYDSIEASVMAVAENLANSPNYKIDTKRYAIDLAAGVAPDQAARLWIDAIAPRYNGNPPEYRRTLRRFMNDPISPGETVNSSDTLYALLPAAAATNRFADIEGSVAYKAALSAVGAKLEPGSRYTDNCLQGSGTISKEYKGYEGYPVKRCVYVQGELTGLNYTMHPSKEQLSRWIAYACIRTGTKKQADCGTTLFNELWDNNNAQFNVAGNVIEKGKAANCDEPSILYNIEFRDGVTVKLASETFICLKGARSIAQQEADAVGIIEKYRNWARVAALHINVYDKITGKKLTDLDQQKPWGKYSQLVQLTAWDDGVNALLNVKAESIYGIK</sequence>
<dbReference type="EMBL" id="FMJD01000013">
    <property type="protein sequence ID" value="SCM79566.1"/>
    <property type="molecule type" value="Genomic_DNA"/>
</dbReference>
<reference evidence="3" key="1">
    <citation type="submission" date="2016-08" db="EMBL/GenBank/DDBJ databases">
        <authorList>
            <person name="Seilhamer J.J."/>
        </authorList>
    </citation>
    <scope>NUCLEOTIDE SEQUENCE</scope>
    <source>
        <strain evidence="3">86</strain>
    </source>
</reference>
<feature type="signal peptide" evidence="1">
    <location>
        <begin position="1"/>
        <end position="27"/>
    </location>
</feature>
<dbReference type="GO" id="GO:0004040">
    <property type="term" value="F:amidase activity"/>
    <property type="evidence" value="ECO:0007669"/>
    <property type="project" value="InterPro"/>
</dbReference>
<feature type="domain" description="Mannosyl-glycoprotein endo-beta-N-acetylglucosamidase-like" evidence="2">
    <location>
        <begin position="63"/>
        <end position="199"/>
    </location>
</feature>
<gene>
    <name evidence="3" type="ORF">KL86PLE_90510</name>
</gene>
<accession>A0A212LPX8</accession>
<dbReference type="Pfam" id="PF01832">
    <property type="entry name" value="Glucosaminidase"/>
    <property type="match status" value="1"/>
</dbReference>